<protein>
    <submittedName>
        <fullName evidence="2">Uncharacterized protein b658L</fullName>
    </submittedName>
</protein>
<gene>
    <name evidence="2" type="primary">b658L</name>
    <name evidence="2" type="ORF">NY2A_b658L</name>
</gene>
<evidence type="ECO:0000313" key="2">
    <source>
        <dbReference type="EMBL" id="ABT15057.1"/>
    </source>
</evidence>
<reference evidence="2 3" key="1">
    <citation type="journal article" date="2007" name="Virology">
        <title>Sequence and annotation of the 369-kb NY-2A and the 345-kb AR158 viruses that infect Chlorella NC64A.</title>
        <authorList>
            <person name="Fitzgerald L.A."/>
            <person name="Graves M.V."/>
            <person name="Li X."/>
            <person name="Feldblyum T."/>
            <person name="Nierman W.C."/>
            <person name="Van Etten J.L."/>
        </authorList>
    </citation>
    <scope>NUCLEOTIDE SEQUENCE [LARGE SCALE GENOMIC DNA]</scope>
    <source>
        <strain evidence="2 3">NY-2A</strain>
    </source>
</reference>
<keyword evidence="1" id="KW-0812">Transmembrane</keyword>
<organismHost>
    <name type="scientific">Chlorella</name>
    <dbReference type="NCBI Taxonomy" id="3071"/>
</organismHost>
<keyword evidence="1" id="KW-1133">Transmembrane helix</keyword>
<dbReference type="EMBL" id="DQ491002">
    <property type="protein sequence ID" value="ABT15057.1"/>
    <property type="molecule type" value="Genomic_DNA"/>
</dbReference>
<sequence length="65" mass="7892">MSAFSYFFSIVLTILTLILTSFFFIFLPILTFIFFTWSTRFREFVVRFLACYALHLYVPYMSYLN</sequence>
<dbReference type="KEGG" id="vg:5658985"/>
<keyword evidence="3" id="KW-1185">Reference proteome</keyword>
<keyword evidence="1" id="KW-0472">Membrane</keyword>
<evidence type="ECO:0000256" key="1">
    <source>
        <dbReference type="SAM" id="Phobius"/>
    </source>
</evidence>
<dbReference type="GeneID" id="5658985"/>
<feature type="transmembrane region" description="Helical" evidence="1">
    <location>
        <begin position="44"/>
        <end position="63"/>
    </location>
</feature>
<name>A7IXI3_PBCVN</name>
<organism evidence="2 3">
    <name type="scientific">Paramecium bursaria Chlorella virus NY2A</name>
    <name type="common">PBCV-NY2A</name>
    <dbReference type="NCBI Taxonomy" id="46021"/>
    <lineage>
        <taxon>Viruses</taxon>
        <taxon>Varidnaviria</taxon>
        <taxon>Bamfordvirae</taxon>
        <taxon>Nucleocytoviricota</taxon>
        <taxon>Megaviricetes</taxon>
        <taxon>Algavirales</taxon>
        <taxon>Phycodnaviridae</taxon>
        <taxon>Chlorovirus</taxon>
        <taxon>Chlorovirus americanus</taxon>
    </lineage>
</organism>
<dbReference type="Proteomes" id="UP000202419">
    <property type="component" value="Segment"/>
</dbReference>
<proteinExistence type="predicted"/>
<dbReference type="RefSeq" id="YP_001497854.1">
    <property type="nucleotide sequence ID" value="NC_009898.1"/>
</dbReference>
<evidence type="ECO:0000313" key="3">
    <source>
        <dbReference type="Proteomes" id="UP000202419"/>
    </source>
</evidence>
<accession>A7IXI3</accession>
<feature type="transmembrane region" description="Helical" evidence="1">
    <location>
        <begin position="6"/>
        <end position="37"/>
    </location>
</feature>